<name>A0A8D8W2X9_9HEMI</name>
<dbReference type="PANTHER" id="PTHR43651:SF3">
    <property type="entry name" value="1,4-ALPHA-GLUCAN-BRANCHING ENZYME"/>
    <property type="match status" value="1"/>
</dbReference>
<reference evidence="9" key="1">
    <citation type="submission" date="2021-05" db="EMBL/GenBank/DDBJ databases">
        <authorList>
            <person name="Alioto T."/>
            <person name="Alioto T."/>
            <person name="Gomez Garrido J."/>
        </authorList>
    </citation>
    <scope>NUCLEOTIDE SEQUENCE</scope>
</reference>
<dbReference type="InterPro" id="IPR017853">
    <property type="entry name" value="GH"/>
</dbReference>
<feature type="domain" description="Glycosyl hydrolase family 13 catalytic" evidence="8">
    <location>
        <begin position="225"/>
        <end position="590"/>
    </location>
</feature>
<dbReference type="GO" id="GO:0004553">
    <property type="term" value="F:hydrolase activity, hydrolyzing O-glycosyl compounds"/>
    <property type="evidence" value="ECO:0007669"/>
    <property type="project" value="InterPro"/>
</dbReference>
<dbReference type="FunFam" id="3.20.20.80:FF:000001">
    <property type="entry name" value="1,4-alpha-glucan branching enzyme"/>
    <property type="match status" value="1"/>
</dbReference>
<dbReference type="Pfam" id="PF00128">
    <property type="entry name" value="Alpha-amylase"/>
    <property type="match status" value="1"/>
</dbReference>
<evidence type="ECO:0000259" key="8">
    <source>
        <dbReference type="SMART" id="SM00642"/>
    </source>
</evidence>
<sequence>MGQSQSVDPAQVEIPDLNKLLERDGYLNPYQYEMKRRYGLMLNFFEQFEKHEAKRNPSRPEGVVGGIDRFSTSYNKYGMHVQPDNSVRCYEWAPGAQQLYLTGDFNSWNREEFPYKKLEFGKWELVIPPNQDGSCRLGHLSKVKLVVRNQHGHLLDRLSPWATYVTEPDQVGHAYEQRVWNPPAQEKHKWVSSKPKKPDNLKIYESHVGICTAEQRVASYRDFVQVVVPRIVKQGYNAVQLMAVMEHAYYASFGYQVTSFFAASSRFGTPEELKYLIDACHKAGLYVLLDVVHSHASKNVLDGLNEFDGTQAGFFHDGPRGTHSLWDSRLFNYSQIEVLRFLLSNLRWYLDEYQFDGFRFDGVTSMLYHNHGIGEGFSGHYDEYYGLNVDTDALIYLMVANKLLHDRYPEIITIAEDVSGMPGSCRPVTEGGTGFDYRLGMAIPDKWIEYLKKFKDEDWSMGNIVHTLTNRRYMEKTVAYAESHDQALVGDKTIAFWLMDKEMYTHMSCNSDPSLIIDRGIALHKMIRLITHALGGEAYLNFIGNEFGHPEWLDFPRAGNNSSYWHARRQWNLVDDENLRYKYLSRVGVETPGSYKVILDSDSSHFGGFNRLDPSTAYETYPEPWNNRRHSIKLYLPTRTGLILSNNPVEPIYP</sequence>
<dbReference type="InterPro" id="IPR013783">
    <property type="entry name" value="Ig-like_fold"/>
</dbReference>
<comment type="similarity">
    <text evidence="2">Belongs to the glycosyl hydrolase 13 family. GlgB subfamily.</text>
</comment>
<dbReference type="InterPro" id="IPR006047">
    <property type="entry name" value="GH13_cat_dom"/>
</dbReference>
<dbReference type="Pfam" id="PF02922">
    <property type="entry name" value="CBM_48"/>
    <property type="match status" value="1"/>
</dbReference>
<dbReference type="Gene3D" id="2.60.40.10">
    <property type="entry name" value="Immunoglobulins"/>
    <property type="match status" value="1"/>
</dbReference>
<protein>
    <recommendedName>
        <fullName evidence="3">1,4-alpha-glucan branching enzyme</fullName>
        <ecNumber evidence="3">2.4.1.18</ecNumber>
    </recommendedName>
</protein>
<dbReference type="InterPro" id="IPR014756">
    <property type="entry name" value="Ig_E-set"/>
</dbReference>
<dbReference type="CDD" id="cd11321">
    <property type="entry name" value="AmyAc_bac_euk_BE"/>
    <property type="match status" value="1"/>
</dbReference>
<evidence type="ECO:0000256" key="1">
    <source>
        <dbReference type="ARBA" id="ARBA00000826"/>
    </source>
</evidence>
<comment type="pathway">
    <text evidence="6">Glycan biosynthesis.</text>
</comment>
<accession>A0A8D8W2X9</accession>
<evidence type="ECO:0000313" key="9">
    <source>
        <dbReference type="EMBL" id="CAG6642965.1"/>
    </source>
</evidence>
<dbReference type="InterPro" id="IPR037439">
    <property type="entry name" value="Branching_enzy"/>
</dbReference>
<evidence type="ECO:0000256" key="3">
    <source>
        <dbReference type="ARBA" id="ARBA00012541"/>
    </source>
</evidence>
<dbReference type="PANTHER" id="PTHR43651">
    <property type="entry name" value="1,4-ALPHA-GLUCAN-BRANCHING ENZYME"/>
    <property type="match status" value="1"/>
</dbReference>
<evidence type="ECO:0000256" key="2">
    <source>
        <dbReference type="ARBA" id="ARBA00009000"/>
    </source>
</evidence>
<dbReference type="SMART" id="SM00642">
    <property type="entry name" value="Aamy"/>
    <property type="match status" value="1"/>
</dbReference>
<evidence type="ECO:0000256" key="7">
    <source>
        <dbReference type="PIRSR" id="PIRSR000463-1"/>
    </source>
</evidence>
<dbReference type="EMBL" id="HBUF01124987">
    <property type="protein sequence ID" value="CAG6642965.1"/>
    <property type="molecule type" value="Transcribed_RNA"/>
</dbReference>
<dbReference type="GO" id="GO:0043169">
    <property type="term" value="F:cation binding"/>
    <property type="evidence" value="ECO:0007669"/>
    <property type="project" value="InterPro"/>
</dbReference>
<evidence type="ECO:0000256" key="6">
    <source>
        <dbReference type="ARBA" id="ARBA00060592"/>
    </source>
</evidence>
<comment type="catalytic activity">
    <reaction evidence="1">
        <text>Transfers a segment of a (1-&gt;4)-alpha-D-glucan chain to a primary hydroxy group in a similar glucan chain.</text>
        <dbReference type="EC" id="2.4.1.18"/>
    </reaction>
</comment>
<dbReference type="GO" id="GO:0005737">
    <property type="term" value="C:cytoplasm"/>
    <property type="evidence" value="ECO:0007669"/>
    <property type="project" value="TreeGrafter"/>
</dbReference>
<proteinExistence type="inferred from homology"/>
<keyword evidence="5" id="KW-0808">Transferase</keyword>
<dbReference type="SUPFAM" id="SSF51011">
    <property type="entry name" value="Glycosyl hydrolase domain"/>
    <property type="match status" value="1"/>
</dbReference>
<dbReference type="PIRSF" id="PIRSF000463">
    <property type="entry name" value="GlgB"/>
    <property type="match status" value="1"/>
</dbReference>
<keyword evidence="4" id="KW-0328">Glycosyltransferase</keyword>
<dbReference type="SUPFAM" id="SSF81296">
    <property type="entry name" value="E set domains"/>
    <property type="match status" value="1"/>
</dbReference>
<dbReference type="InterPro" id="IPR004193">
    <property type="entry name" value="Glyco_hydro_13_N"/>
</dbReference>
<evidence type="ECO:0000256" key="4">
    <source>
        <dbReference type="ARBA" id="ARBA00022676"/>
    </source>
</evidence>
<dbReference type="SUPFAM" id="SSF51445">
    <property type="entry name" value="(Trans)glycosidases"/>
    <property type="match status" value="1"/>
</dbReference>
<feature type="active site" description="Proton donor" evidence="7">
    <location>
        <position position="416"/>
    </location>
</feature>
<feature type="active site" description="Nucleophile" evidence="7">
    <location>
        <position position="361"/>
    </location>
</feature>
<dbReference type="GO" id="GO:0005978">
    <property type="term" value="P:glycogen biosynthetic process"/>
    <property type="evidence" value="ECO:0007669"/>
    <property type="project" value="InterPro"/>
</dbReference>
<dbReference type="Pfam" id="PF02806">
    <property type="entry name" value="Alpha-amylase_C"/>
    <property type="match status" value="1"/>
</dbReference>
<dbReference type="AlphaFoldDB" id="A0A8D8W2X9"/>
<dbReference type="InterPro" id="IPR006048">
    <property type="entry name" value="A-amylase/branching_C"/>
</dbReference>
<dbReference type="EC" id="2.4.1.18" evidence="3"/>
<evidence type="ECO:0000256" key="5">
    <source>
        <dbReference type="ARBA" id="ARBA00022679"/>
    </source>
</evidence>
<dbReference type="GO" id="GO:0003844">
    <property type="term" value="F:1,4-alpha-glucan branching enzyme activity"/>
    <property type="evidence" value="ECO:0007669"/>
    <property type="project" value="UniProtKB-EC"/>
</dbReference>
<organism evidence="9">
    <name type="scientific">Cacopsylla melanoneura</name>
    <dbReference type="NCBI Taxonomy" id="428564"/>
    <lineage>
        <taxon>Eukaryota</taxon>
        <taxon>Metazoa</taxon>
        <taxon>Ecdysozoa</taxon>
        <taxon>Arthropoda</taxon>
        <taxon>Hexapoda</taxon>
        <taxon>Insecta</taxon>
        <taxon>Pterygota</taxon>
        <taxon>Neoptera</taxon>
        <taxon>Paraneoptera</taxon>
        <taxon>Hemiptera</taxon>
        <taxon>Sternorrhyncha</taxon>
        <taxon>Psylloidea</taxon>
        <taxon>Psyllidae</taxon>
        <taxon>Psyllinae</taxon>
        <taxon>Cacopsylla</taxon>
    </lineage>
</organism>
<dbReference type="CDD" id="cd02854">
    <property type="entry name" value="E_set_GBE_euk_N"/>
    <property type="match status" value="1"/>
</dbReference>
<dbReference type="Gene3D" id="3.20.20.80">
    <property type="entry name" value="Glycosidases"/>
    <property type="match status" value="1"/>
</dbReference>